<dbReference type="InterPro" id="IPR035897">
    <property type="entry name" value="Toll_tir_struct_dom_sf"/>
</dbReference>
<evidence type="ECO:0008006" key="3">
    <source>
        <dbReference type="Google" id="ProtNLM"/>
    </source>
</evidence>
<protein>
    <recommendedName>
        <fullName evidence="3">TIR domain-containing protein</fullName>
    </recommendedName>
</protein>
<comment type="caution">
    <text evidence="1">The sequence shown here is derived from an EMBL/GenBank/DDBJ whole genome shotgun (WGS) entry which is preliminary data.</text>
</comment>
<dbReference type="SUPFAM" id="SSF52200">
    <property type="entry name" value="Toll/Interleukin receptor TIR domain"/>
    <property type="match status" value="1"/>
</dbReference>
<keyword evidence="2" id="KW-1185">Reference proteome</keyword>
<proteinExistence type="predicted"/>
<name>A0A9D4E649_DREPO</name>
<gene>
    <name evidence="1" type="ORF">DPMN_174849</name>
</gene>
<dbReference type="Gene3D" id="3.40.50.10140">
    <property type="entry name" value="Toll/interleukin-1 receptor homology (TIR) domain"/>
    <property type="match status" value="1"/>
</dbReference>
<reference evidence="1" key="1">
    <citation type="journal article" date="2019" name="bioRxiv">
        <title>The Genome of the Zebra Mussel, Dreissena polymorpha: A Resource for Invasive Species Research.</title>
        <authorList>
            <person name="McCartney M.A."/>
            <person name="Auch B."/>
            <person name="Kono T."/>
            <person name="Mallez S."/>
            <person name="Zhang Y."/>
            <person name="Obille A."/>
            <person name="Becker A."/>
            <person name="Abrahante J.E."/>
            <person name="Garbe J."/>
            <person name="Badalamenti J.P."/>
            <person name="Herman A."/>
            <person name="Mangelson H."/>
            <person name="Liachko I."/>
            <person name="Sullivan S."/>
            <person name="Sone E.D."/>
            <person name="Koren S."/>
            <person name="Silverstein K.A.T."/>
            <person name="Beckman K.B."/>
            <person name="Gohl D.M."/>
        </authorList>
    </citation>
    <scope>NUCLEOTIDE SEQUENCE</scope>
    <source>
        <strain evidence="1">Duluth1</strain>
        <tissue evidence="1">Whole animal</tissue>
    </source>
</reference>
<accession>A0A9D4E649</accession>
<evidence type="ECO:0000313" key="1">
    <source>
        <dbReference type="EMBL" id="KAH3773488.1"/>
    </source>
</evidence>
<organism evidence="1 2">
    <name type="scientific">Dreissena polymorpha</name>
    <name type="common">Zebra mussel</name>
    <name type="synonym">Mytilus polymorpha</name>
    <dbReference type="NCBI Taxonomy" id="45954"/>
    <lineage>
        <taxon>Eukaryota</taxon>
        <taxon>Metazoa</taxon>
        <taxon>Spiralia</taxon>
        <taxon>Lophotrochozoa</taxon>
        <taxon>Mollusca</taxon>
        <taxon>Bivalvia</taxon>
        <taxon>Autobranchia</taxon>
        <taxon>Heteroconchia</taxon>
        <taxon>Euheterodonta</taxon>
        <taxon>Imparidentia</taxon>
        <taxon>Neoheterodontei</taxon>
        <taxon>Myida</taxon>
        <taxon>Dreissenoidea</taxon>
        <taxon>Dreissenidae</taxon>
        <taxon>Dreissena</taxon>
    </lineage>
</organism>
<reference evidence="1" key="2">
    <citation type="submission" date="2020-11" db="EMBL/GenBank/DDBJ databases">
        <authorList>
            <person name="McCartney M.A."/>
            <person name="Auch B."/>
            <person name="Kono T."/>
            <person name="Mallez S."/>
            <person name="Becker A."/>
            <person name="Gohl D.M."/>
            <person name="Silverstein K.A.T."/>
            <person name="Koren S."/>
            <person name="Bechman K.B."/>
            <person name="Herman A."/>
            <person name="Abrahante J.E."/>
            <person name="Garbe J."/>
        </authorList>
    </citation>
    <scope>NUCLEOTIDE SEQUENCE</scope>
    <source>
        <strain evidence="1">Duluth1</strain>
        <tissue evidence="1">Whole animal</tissue>
    </source>
</reference>
<sequence length="159" mass="18355">MHEEFDVFLLCDDNDDKLTDHYRYLRDHLQLLGISVTINSTDVRPGFTLLKGVTDVMNASKDFVIALKDRNPSREFEQRVAMVQEVLKRRARSYCVVLSSCELPVWLTGSPVIIGDDVISLFYEDIRQMLGNPRGREILKQILLHLCQNKQPTDAKRHP</sequence>
<evidence type="ECO:0000313" key="2">
    <source>
        <dbReference type="Proteomes" id="UP000828390"/>
    </source>
</evidence>
<dbReference type="AlphaFoldDB" id="A0A9D4E649"/>
<dbReference type="Proteomes" id="UP000828390">
    <property type="component" value="Unassembled WGS sequence"/>
</dbReference>
<dbReference type="EMBL" id="JAIWYP010000009">
    <property type="protein sequence ID" value="KAH3773488.1"/>
    <property type="molecule type" value="Genomic_DNA"/>
</dbReference>